<keyword evidence="17" id="KW-1185">Reference proteome</keyword>
<evidence type="ECO:0000313" key="18">
    <source>
        <dbReference type="RefSeq" id="XP_007943210.1"/>
    </source>
</evidence>
<dbReference type="AlphaFoldDB" id="A0A8B7A5H4"/>
<evidence type="ECO:0000256" key="2">
    <source>
        <dbReference type="ARBA" id="ARBA00022475"/>
    </source>
</evidence>
<keyword evidence="8 15" id="KW-0472">Membrane</keyword>
<keyword evidence="5" id="KW-0732">Signal</keyword>
<dbReference type="PROSITE" id="PS50287">
    <property type="entry name" value="SRCR_2"/>
    <property type="match status" value="3"/>
</dbReference>
<keyword evidence="3" id="KW-0597">Phosphoprotein</keyword>
<dbReference type="InterPro" id="IPR036772">
    <property type="entry name" value="SRCR-like_dom_sf"/>
</dbReference>
<evidence type="ECO:0000256" key="9">
    <source>
        <dbReference type="ARBA" id="ARBA00023157"/>
    </source>
</evidence>
<keyword evidence="9 13" id="KW-1015">Disulfide bond</keyword>
<evidence type="ECO:0000256" key="12">
    <source>
        <dbReference type="ARBA" id="ARBA00068568"/>
    </source>
</evidence>
<evidence type="ECO:0000256" key="10">
    <source>
        <dbReference type="ARBA" id="ARBA00023170"/>
    </source>
</evidence>
<organism evidence="17 18">
    <name type="scientific">Orycteropus afer afer</name>
    <dbReference type="NCBI Taxonomy" id="1230840"/>
    <lineage>
        <taxon>Eukaryota</taxon>
        <taxon>Metazoa</taxon>
        <taxon>Chordata</taxon>
        <taxon>Craniata</taxon>
        <taxon>Vertebrata</taxon>
        <taxon>Euteleostomi</taxon>
        <taxon>Mammalia</taxon>
        <taxon>Eutheria</taxon>
        <taxon>Afrotheria</taxon>
        <taxon>Tubulidentata</taxon>
        <taxon>Orycteropodidae</taxon>
        <taxon>Orycteropus</taxon>
    </lineage>
</organism>
<accession>A0A8B7A5H4</accession>
<comment type="subcellular location">
    <subcellularLocation>
        <location evidence="1">Cell membrane</location>
        <topology evidence="1">Single-pass type I membrane protein</topology>
    </subcellularLocation>
</comment>
<evidence type="ECO:0000256" key="8">
    <source>
        <dbReference type="ARBA" id="ARBA00023136"/>
    </source>
</evidence>
<keyword evidence="7 15" id="KW-1133">Transmembrane helix</keyword>
<dbReference type="GO" id="GO:0005886">
    <property type="term" value="C:plasma membrane"/>
    <property type="evidence" value="ECO:0007669"/>
    <property type="project" value="UniProtKB-SubCell"/>
</dbReference>
<feature type="compositionally biased region" description="Pro residues" evidence="14">
    <location>
        <begin position="139"/>
        <end position="157"/>
    </location>
</feature>
<dbReference type="Gene3D" id="3.10.250.10">
    <property type="entry name" value="SRCR-like domain"/>
    <property type="match status" value="2"/>
</dbReference>
<dbReference type="GeneID" id="103200519"/>
<gene>
    <name evidence="18" type="primary">CD5</name>
</gene>
<dbReference type="FunFam" id="3.10.250.10:FF:000028">
    <property type="entry name" value="T-cell surface glycoprotein CD5"/>
    <property type="match status" value="1"/>
</dbReference>
<proteinExistence type="predicted"/>
<name>A0A8B7A5H4_ORYAF</name>
<dbReference type="SUPFAM" id="SSF56487">
    <property type="entry name" value="SRCR-like"/>
    <property type="match status" value="3"/>
</dbReference>
<feature type="disulfide bond" evidence="13">
    <location>
        <begin position="63"/>
        <end position="127"/>
    </location>
</feature>
<keyword evidence="10" id="KW-0675">Receptor</keyword>
<feature type="region of interest" description="Disordered" evidence="14">
    <location>
        <begin position="138"/>
        <end position="157"/>
    </location>
</feature>
<feature type="region of interest" description="Disordered" evidence="14">
    <location>
        <begin position="472"/>
        <end position="493"/>
    </location>
</feature>
<comment type="caution">
    <text evidence="13">Lacks conserved residue(s) required for the propagation of feature annotation.</text>
</comment>
<dbReference type="PRINTS" id="PR01409">
    <property type="entry name" value="TCELLCD5"/>
</dbReference>
<feature type="domain" description="SRCR" evidence="16">
    <location>
        <begin position="274"/>
        <end position="366"/>
    </location>
</feature>
<dbReference type="InterPro" id="IPR001190">
    <property type="entry name" value="SRCR"/>
</dbReference>
<evidence type="ECO:0000259" key="16">
    <source>
        <dbReference type="PROSITE" id="PS50287"/>
    </source>
</evidence>
<reference evidence="18" key="1">
    <citation type="submission" date="2025-08" db="UniProtKB">
        <authorList>
            <consortium name="RefSeq"/>
        </authorList>
    </citation>
    <scope>IDENTIFICATION</scope>
</reference>
<sequence length="493" mass="54285">MTHLGVPACSIEIPTPELRDVTSCLGAFTREHGVTPRVRLSHSNSRCLGQLEVFHQDRYSSVCSQSWGRSWDREEPVKLAKEICQQLSCGEALTLTAIPRFNHPWNQILCHGPLGFLNCTSTSAARCHPLSLICLDPPTVTPPPTSRPPTTTPEPTAPPRLHLTVGPGVLHCAGNVEFYQGSLGGTIIDEAQDLTQGLGDRICAALQCGSFLRRLPEARAAEGARSEHRPSPTQWKIQNASCASLEQCFRKTQPWEGGQALALICSDFQPKVQSRLVGGRDTCEGTVEVRQERHWAALCDSSPAKNAARWEEVCHNQQCGSVNTYGELDAGEKTSRGVFCLQEKLSQCHELQEKRSRCKRVFVTCQDVRPQGLGAGTVMSILLALLLLMLLLVMCGPLAYKKLVKKFRQKKQRQWIGPTGMNQSMSFHRNHTATVGSQVENPTASHVDNEYSQPPRNSHVSAYPALEGALHRVSAQPDNSSDSDYDLRGAQRL</sequence>
<dbReference type="InterPro" id="IPR003566">
    <property type="entry name" value="Tcell_CD5"/>
</dbReference>
<evidence type="ECO:0000256" key="14">
    <source>
        <dbReference type="SAM" id="MobiDB-lite"/>
    </source>
</evidence>
<keyword evidence="4 15" id="KW-0812">Transmembrane</keyword>
<dbReference type="OrthoDB" id="544868at2759"/>
<dbReference type="CTD" id="921"/>
<keyword evidence="2" id="KW-1003">Cell membrane</keyword>
<evidence type="ECO:0000256" key="11">
    <source>
        <dbReference type="ARBA" id="ARBA00023180"/>
    </source>
</evidence>
<evidence type="ECO:0000256" key="7">
    <source>
        <dbReference type="ARBA" id="ARBA00022989"/>
    </source>
</evidence>
<evidence type="ECO:0000256" key="5">
    <source>
        <dbReference type="ARBA" id="ARBA00022729"/>
    </source>
</evidence>
<dbReference type="PANTHER" id="PTHR47309:SF1">
    <property type="entry name" value="T-CELL SURFACE GLYCOPROTEIN CD5"/>
    <property type="match status" value="1"/>
</dbReference>
<feature type="domain" description="SRCR" evidence="16">
    <location>
        <begin position="38"/>
        <end position="135"/>
    </location>
</feature>
<evidence type="ECO:0000256" key="1">
    <source>
        <dbReference type="ARBA" id="ARBA00004251"/>
    </source>
</evidence>
<keyword evidence="6" id="KW-0677">Repeat</keyword>
<evidence type="ECO:0000313" key="17">
    <source>
        <dbReference type="Proteomes" id="UP000694850"/>
    </source>
</evidence>
<dbReference type="FunFam" id="3.10.250.10:FF:000030">
    <property type="entry name" value="T-cell surface glycoprotein CD5"/>
    <property type="match status" value="1"/>
</dbReference>
<dbReference type="RefSeq" id="XP_007943210.1">
    <property type="nucleotide sequence ID" value="XM_007945019.1"/>
</dbReference>
<feature type="region of interest" description="Disordered" evidence="14">
    <location>
        <begin position="436"/>
        <end position="460"/>
    </location>
</feature>
<dbReference type="GO" id="GO:0031295">
    <property type="term" value="P:T cell costimulation"/>
    <property type="evidence" value="ECO:0007669"/>
    <property type="project" value="TreeGrafter"/>
</dbReference>
<dbReference type="PANTHER" id="PTHR47309">
    <property type="entry name" value="T-CELL SURFACE GLYCOPROTEIN CD5"/>
    <property type="match status" value="1"/>
</dbReference>
<evidence type="ECO:0000256" key="3">
    <source>
        <dbReference type="ARBA" id="ARBA00022553"/>
    </source>
</evidence>
<evidence type="ECO:0000256" key="4">
    <source>
        <dbReference type="ARBA" id="ARBA00022692"/>
    </source>
</evidence>
<keyword evidence="11" id="KW-0325">Glycoprotein</keyword>
<protein>
    <recommendedName>
        <fullName evidence="12">T-cell surface glycoprotein CD5</fullName>
    </recommendedName>
</protein>
<dbReference type="Proteomes" id="UP000694850">
    <property type="component" value="Unplaced"/>
</dbReference>
<evidence type="ECO:0000256" key="15">
    <source>
        <dbReference type="SAM" id="Phobius"/>
    </source>
</evidence>
<feature type="domain" description="SRCR" evidence="16">
    <location>
        <begin position="161"/>
        <end position="266"/>
    </location>
</feature>
<evidence type="ECO:0000256" key="13">
    <source>
        <dbReference type="PROSITE-ProRule" id="PRU00196"/>
    </source>
</evidence>
<feature type="transmembrane region" description="Helical" evidence="15">
    <location>
        <begin position="373"/>
        <end position="400"/>
    </location>
</feature>
<dbReference type="SMART" id="SM00202">
    <property type="entry name" value="SR"/>
    <property type="match status" value="1"/>
</dbReference>
<evidence type="ECO:0000256" key="6">
    <source>
        <dbReference type="ARBA" id="ARBA00022737"/>
    </source>
</evidence>